<dbReference type="PANTHER" id="PTHR28008">
    <property type="entry name" value="DOMAIN PROTEIN, PUTATIVE (AFU_ORTHOLOGUE AFUA_3G10980)-RELATED"/>
    <property type="match status" value="1"/>
</dbReference>
<keyword evidence="1" id="KW-0472">Membrane</keyword>
<feature type="transmembrane region" description="Helical" evidence="1">
    <location>
        <begin position="95"/>
        <end position="115"/>
    </location>
</feature>
<feature type="transmembrane region" description="Helical" evidence="1">
    <location>
        <begin position="69"/>
        <end position="88"/>
    </location>
</feature>
<dbReference type="EMBL" id="RKHJ01000001">
    <property type="protein sequence ID" value="ROR66254.1"/>
    <property type="molecule type" value="Genomic_DNA"/>
</dbReference>
<feature type="domain" description="VanZ-like" evidence="2">
    <location>
        <begin position="64"/>
        <end position="142"/>
    </location>
</feature>
<keyword evidence="1" id="KW-0812">Transmembrane</keyword>
<comment type="caution">
    <text evidence="3">The sequence shown here is derived from an EMBL/GenBank/DDBJ whole genome shotgun (WGS) entry which is preliminary data.</text>
</comment>
<protein>
    <submittedName>
        <fullName evidence="3">VanZ like protein</fullName>
    </submittedName>
</protein>
<evidence type="ECO:0000313" key="3">
    <source>
        <dbReference type="EMBL" id="ROR66254.1"/>
    </source>
</evidence>
<dbReference type="RefSeq" id="WP_170165582.1">
    <property type="nucleotide sequence ID" value="NZ_RKHJ01000001.1"/>
</dbReference>
<keyword evidence="4" id="KW-1185">Reference proteome</keyword>
<evidence type="ECO:0000313" key="4">
    <source>
        <dbReference type="Proteomes" id="UP000275456"/>
    </source>
</evidence>
<dbReference type="Proteomes" id="UP000275456">
    <property type="component" value="Unassembled WGS sequence"/>
</dbReference>
<evidence type="ECO:0000256" key="1">
    <source>
        <dbReference type="SAM" id="Phobius"/>
    </source>
</evidence>
<organism evidence="3 4">
    <name type="scientific">Agrococcus jenensis</name>
    <dbReference type="NCBI Taxonomy" id="46353"/>
    <lineage>
        <taxon>Bacteria</taxon>
        <taxon>Bacillati</taxon>
        <taxon>Actinomycetota</taxon>
        <taxon>Actinomycetes</taxon>
        <taxon>Micrococcales</taxon>
        <taxon>Microbacteriaceae</taxon>
        <taxon>Agrococcus</taxon>
    </lineage>
</organism>
<sequence>MSRLWEIHARAVRASLRRVGAVGLAIVAPVALLITLVPTPLQARAKPLVVRGLGWLHDRTLLEWLSWTRLEVLANVAMLVPVALLLTFVLGARRWWLATAICVAASVGVETAQLFMPARVTSLLDVAANGLGALAGAAIAAIAEAIALRARRRSLRR</sequence>
<accession>A0A3N2AT93</accession>
<dbReference type="PANTHER" id="PTHR28008:SF1">
    <property type="entry name" value="DOMAIN PROTEIN, PUTATIVE (AFU_ORTHOLOGUE AFUA_3G10980)-RELATED"/>
    <property type="match status" value="1"/>
</dbReference>
<evidence type="ECO:0000259" key="2">
    <source>
        <dbReference type="Pfam" id="PF04892"/>
    </source>
</evidence>
<feature type="transmembrane region" description="Helical" evidence="1">
    <location>
        <begin position="127"/>
        <end position="148"/>
    </location>
</feature>
<keyword evidence="1" id="KW-1133">Transmembrane helix</keyword>
<dbReference type="AlphaFoldDB" id="A0A3N2AT93"/>
<proteinExistence type="predicted"/>
<name>A0A3N2AT93_9MICO</name>
<dbReference type="InterPro" id="IPR006976">
    <property type="entry name" value="VanZ-like"/>
</dbReference>
<gene>
    <name evidence="3" type="ORF">EDD26_1636</name>
</gene>
<reference evidence="3 4" key="1">
    <citation type="submission" date="2018-11" db="EMBL/GenBank/DDBJ databases">
        <title>Sequencing the genomes of 1000 actinobacteria strains.</title>
        <authorList>
            <person name="Klenk H.-P."/>
        </authorList>
    </citation>
    <scope>NUCLEOTIDE SEQUENCE [LARGE SCALE GENOMIC DNA]</scope>
    <source>
        <strain evidence="3 4">DSM 9580</strain>
    </source>
</reference>
<dbReference type="Pfam" id="PF04892">
    <property type="entry name" value="VanZ"/>
    <property type="match status" value="1"/>
</dbReference>